<dbReference type="InterPro" id="IPR036390">
    <property type="entry name" value="WH_DNA-bd_sf"/>
</dbReference>
<dbReference type="SUPFAM" id="SSF46785">
    <property type="entry name" value="Winged helix' DNA-binding domain"/>
    <property type="match status" value="1"/>
</dbReference>
<name>A0A944M9T6_9GAMM</name>
<gene>
    <name evidence="6" type="ORF">KME65_16770</name>
</gene>
<evidence type="ECO:0000256" key="4">
    <source>
        <dbReference type="ARBA" id="ARBA00023163"/>
    </source>
</evidence>
<accession>A0A944M9T6</accession>
<keyword evidence="1" id="KW-0059">Arsenical resistance</keyword>
<dbReference type="AlphaFoldDB" id="A0A944M9T6"/>
<dbReference type="SMART" id="SM00418">
    <property type="entry name" value="HTH_ARSR"/>
    <property type="match status" value="1"/>
</dbReference>
<evidence type="ECO:0000256" key="3">
    <source>
        <dbReference type="ARBA" id="ARBA00023125"/>
    </source>
</evidence>
<dbReference type="CDD" id="cd00090">
    <property type="entry name" value="HTH_ARSR"/>
    <property type="match status" value="1"/>
</dbReference>
<proteinExistence type="predicted"/>
<protein>
    <submittedName>
        <fullName evidence="6">Metalloregulator ArsR/SmtB family transcription factor</fullName>
    </submittedName>
</protein>
<dbReference type="Gene3D" id="1.10.10.10">
    <property type="entry name" value="Winged helix-like DNA-binding domain superfamily/Winged helix DNA-binding domain"/>
    <property type="match status" value="1"/>
</dbReference>
<dbReference type="PANTHER" id="PTHR33154:SF18">
    <property type="entry name" value="ARSENICAL RESISTANCE OPERON REPRESSOR"/>
    <property type="match status" value="1"/>
</dbReference>
<keyword evidence="4" id="KW-0804">Transcription</keyword>
<dbReference type="Pfam" id="PF01022">
    <property type="entry name" value="HTH_5"/>
    <property type="match status" value="1"/>
</dbReference>
<dbReference type="InterPro" id="IPR051081">
    <property type="entry name" value="HTH_MetalResp_TranReg"/>
</dbReference>
<dbReference type="GO" id="GO:0003677">
    <property type="term" value="F:DNA binding"/>
    <property type="evidence" value="ECO:0007669"/>
    <property type="project" value="UniProtKB-KW"/>
</dbReference>
<comment type="caution">
    <text evidence="6">The sequence shown here is derived from an EMBL/GenBank/DDBJ whole genome shotgun (WGS) entry which is preliminary data.</text>
</comment>
<evidence type="ECO:0000313" key="7">
    <source>
        <dbReference type="Proteomes" id="UP000770889"/>
    </source>
</evidence>
<organism evidence="6 7">
    <name type="scientific">Candidatus Thiodiazotropha taylori</name>
    <dbReference type="NCBI Taxonomy" id="2792791"/>
    <lineage>
        <taxon>Bacteria</taxon>
        <taxon>Pseudomonadati</taxon>
        <taxon>Pseudomonadota</taxon>
        <taxon>Gammaproteobacteria</taxon>
        <taxon>Chromatiales</taxon>
        <taxon>Sedimenticolaceae</taxon>
        <taxon>Candidatus Thiodiazotropha</taxon>
    </lineage>
</organism>
<dbReference type="PROSITE" id="PS50987">
    <property type="entry name" value="HTH_ARSR_2"/>
    <property type="match status" value="1"/>
</dbReference>
<reference evidence="6 7" key="1">
    <citation type="submission" date="2021-05" db="EMBL/GenBank/DDBJ databases">
        <title>Genetic and Functional Diversity in Clade A Lucinid endosymbionts from the Bahamas.</title>
        <authorList>
            <person name="Giani N.M."/>
            <person name="Engel A.S."/>
            <person name="Campbell B.J."/>
        </authorList>
    </citation>
    <scope>NUCLEOTIDE SEQUENCE [LARGE SCALE GENOMIC DNA]</scope>
    <source>
        <strain evidence="6">LUC16012Gg_MoonRockCtena</strain>
    </source>
</reference>
<dbReference type="InterPro" id="IPR001845">
    <property type="entry name" value="HTH_ArsR_DNA-bd_dom"/>
</dbReference>
<evidence type="ECO:0000313" key="6">
    <source>
        <dbReference type="EMBL" id="MBT2990611.1"/>
    </source>
</evidence>
<dbReference type="InterPro" id="IPR011991">
    <property type="entry name" value="ArsR-like_HTH"/>
</dbReference>
<dbReference type="NCBIfam" id="NF033788">
    <property type="entry name" value="HTH_metalloreg"/>
    <property type="match status" value="1"/>
</dbReference>
<dbReference type="PRINTS" id="PR00778">
    <property type="entry name" value="HTHARSR"/>
</dbReference>
<evidence type="ECO:0000256" key="1">
    <source>
        <dbReference type="ARBA" id="ARBA00022849"/>
    </source>
</evidence>
<evidence type="ECO:0000256" key="2">
    <source>
        <dbReference type="ARBA" id="ARBA00023015"/>
    </source>
</evidence>
<dbReference type="InterPro" id="IPR036388">
    <property type="entry name" value="WH-like_DNA-bd_sf"/>
</dbReference>
<evidence type="ECO:0000259" key="5">
    <source>
        <dbReference type="PROSITE" id="PS50987"/>
    </source>
</evidence>
<keyword evidence="3" id="KW-0238">DNA-binding</keyword>
<keyword evidence="2" id="KW-0805">Transcription regulation</keyword>
<dbReference type="GO" id="GO:0046685">
    <property type="term" value="P:response to arsenic-containing substance"/>
    <property type="evidence" value="ECO:0007669"/>
    <property type="project" value="UniProtKB-KW"/>
</dbReference>
<dbReference type="EMBL" id="JAHHGM010000018">
    <property type="protein sequence ID" value="MBT2990611.1"/>
    <property type="molecule type" value="Genomic_DNA"/>
</dbReference>
<dbReference type="PANTHER" id="PTHR33154">
    <property type="entry name" value="TRANSCRIPTIONAL REGULATOR, ARSR FAMILY"/>
    <property type="match status" value="1"/>
</dbReference>
<dbReference type="GO" id="GO:0003700">
    <property type="term" value="F:DNA-binding transcription factor activity"/>
    <property type="evidence" value="ECO:0007669"/>
    <property type="project" value="InterPro"/>
</dbReference>
<sequence length="117" mass="13215">MNINPDSVFSALANSMRLRCILLLLKHRELCVCELTHAIGAAQPTMSRNLAQLREVGLVSDRRKGQWIYYKINPDLPEWVLKILKATALGSEKTDPYRSDQSVLAEMLDSSEINRCA</sequence>
<dbReference type="Proteomes" id="UP000770889">
    <property type="component" value="Unassembled WGS sequence"/>
</dbReference>
<feature type="domain" description="HTH arsR-type" evidence="5">
    <location>
        <begin position="1"/>
        <end position="95"/>
    </location>
</feature>